<dbReference type="Proteomes" id="UP001595772">
    <property type="component" value="Unassembled WGS sequence"/>
</dbReference>
<keyword evidence="3" id="KW-1185">Reference proteome</keyword>
<organism evidence="2 3">
    <name type="scientific">Oceanobacillus longus</name>
    <dbReference type="NCBI Taxonomy" id="930120"/>
    <lineage>
        <taxon>Bacteria</taxon>
        <taxon>Bacillati</taxon>
        <taxon>Bacillota</taxon>
        <taxon>Bacilli</taxon>
        <taxon>Bacillales</taxon>
        <taxon>Bacillaceae</taxon>
        <taxon>Oceanobacillus</taxon>
    </lineage>
</organism>
<evidence type="ECO:0008006" key="4">
    <source>
        <dbReference type="Google" id="ProtNLM"/>
    </source>
</evidence>
<dbReference type="RefSeq" id="WP_379497303.1">
    <property type="nucleotide sequence ID" value="NZ_JBHSAO010000010.1"/>
</dbReference>
<name>A0ABV8GYY6_9BACI</name>
<proteinExistence type="predicted"/>
<protein>
    <recommendedName>
        <fullName evidence="4">YfhD family protein</fullName>
    </recommendedName>
</protein>
<reference evidence="3" key="1">
    <citation type="journal article" date="2019" name="Int. J. Syst. Evol. Microbiol.">
        <title>The Global Catalogue of Microorganisms (GCM) 10K type strain sequencing project: providing services to taxonomists for standard genome sequencing and annotation.</title>
        <authorList>
            <consortium name="The Broad Institute Genomics Platform"/>
            <consortium name="The Broad Institute Genome Sequencing Center for Infectious Disease"/>
            <person name="Wu L."/>
            <person name="Ma J."/>
        </authorList>
    </citation>
    <scope>NUCLEOTIDE SEQUENCE [LARGE SCALE GENOMIC DNA]</scope>
    <source>
        <strain evidence="3">IBRC-M 10703</strain>
    </source>
</reference>
<sequence>MSNQDKQSSNKEKTKWNEEDRTKLDEFENQKFADDIPLEDLKIEMKDEKKKTKTKDSSQSERKFKKKEDDQ</sequence>
<comment type="caution">
    <text evidence="2">The sequence shown here is derived from an EMBL/GenBank/DDBJ whole genome shotgun (WGS) entry which is preliminary data.</text>
</comment>
<evidence type="ECO:0000313" key="3">
    <source>
        <dbReference type="Proteomes" id="UP001595772"/>
    </source>
</evidence>
<gene>
    <name evidence="2" type="ORF">ACFOUV_13450</name>
</gene>
<feature type="compositionally biased region" description="Basic and acidic residues" evidence="1">
    <location>
        <begin position="8"/>
        <end position="71"/>
    </location>
</feature>
<evidence type="ECO:0000313" key="2">
    <source>
        <dbReference type="EMBL" id="MFC4024803.1"/>
    </source>
</evidence>
<evidence type="ECO:0000256" key="1">
    <source>
        <dbReference type="SAM" id="MobiDB-lite"/>
    </source>
</evidence>
<feature type="region of interest" description="Disordered" evidence="1">
    <location>
        <begin position="1"/>
        <end position="71"/>
    </location>
</feature>
<accession>A0ABV8GYY6</accession>
<dbReference type="EMBL" id="JBHSAO010000010">
    <property type="protein sequence ID" value="MFC4024803.1"/>
    <property type="molecule type" value="Genomic_DNA"/>
</dbReference>